<dbReference type="Gene3D" id="3.30.559.10">
    <property type="entry name" value="Chloramphenicol acetyltransferase-like domain"/>
    <property type="match status" value="1"/>
</dbReference>
<protein>
    <submittedName>
        <fullName evidence="9">AMP-binding protein</fullName>
    </submittedName>
</protein>
<evidence type="ECO:0000256" key="1">
    <source>
        <dbReference type="ARBA" id="ARBA00001957"/>
    </source>
</evidence>
<feature type="domain" description="Thioester reductase (TE)" evidence="8">
    <location>
        <begin position="983"/>
        <end position="1128"/>
    </location>
</feature>
<dbReference type="InterPro" id="IPR042099">
    <property type="entry name" value="ANL_N_sf"/>
</dbReference>
<keyword evidence="2" id="KW-0596">Phosphopantetheine</keyword>
<dbReference type="SUPFAM" id="SSF56801">
    <property type="entry name" value="Acetyl-CoA synthetase-like"/>
    <property type="match status" value="1"/>
</dbReference>
<dbReference type="InterPro" id="IPR036736">
    <property type="entry name" value="ACP-like_sf"/>
</dbReference>
<dbReference type="Pfam" id="PF07993">
    <property type="entry name" value="NAD_binding_4"/>
    <property type="match status" value="1"/>
</dbReference>
<dbReference type="InterPro" id="IPR013120">
    <property type="entry name" value="FAR_NAD-bd"/>
</dbReference>
<dbReference type="Gene3D" id="3.40.50.12780">
    <property type="entry name" value="N-terminal domain of ligase-like"/>
    <property type="match status" value="1"/>
</dbReference>
<accession>A0ABT2PWY4</accession>
<keyword evidence="4" id="KW-0436">Ligase</keyword>
<dbReference type="Proteomes" id="UP001209076">
    <property type="component" value="Unassembled WGS sequence"/>
</dbReference>
<dbReference type="InterPro" id="IPR009081">
    <property type="entry name" value="PP-bd_ACP"/>
</dbReference>
<evidence type="ECO:0000259" key="6">
    <source>
        <dbReference type="Pfam" id="PF00550"/>
    </source>
</evidence>
<dbReference type="Gene3D" id="3.30.559.30">
    <property type="entry name" value="Nonribosomal peptide synthetase, condensation domain"/>
    <property type="match status" value="1"/>
</dbReference>
<evidence type="ECO:0000313" key="10">
    <source>
        <dbReference type="Proteomes" id="UP001209076"/>
    </source>
</evidence>
<proteinExistence type="predicted"/>
<evidence type="ECO:0000259" key="5">
    <source>
        <dbReference type="Pfam" id="PF00501"/>
    </source>
</evidence>
<dbReference type="PANTHER" id="PTHR45398">
    <property type="match status" value="1"/>
</dbReference>
<dbReference type="InterPro" id="IPR023213">
    <property type="entry name" value="CAT-like_dom_sf"/>
</dbReference>
<dbReference type="SUPFAM" id="SSF47336">
    <property type="entry name" value="ACP-like"/>
    <property type="match status" value="1"/>
</dbReference>
<evidence type="ECO:0000259" key="7">
    <source>
        <dbReference type="Pfam" id="PF00668"/>
    </source>
</evidence>
<evidence type="ECO:0000259" key="8">
    <source>
        <dbReference type="Pfam" id="PF07993"/>
    </source>
</evidence>
<evidence type="ECO:0000256" key="2">
    <source>
        <dbReference type="ARBA" id="ARBA00022450"/>
    </source>
</evidence>
<keyword evidence="10" id="KW-1185">Reference proteome</keyword>
<reference evidence="10" key="1">
    <citation type="submission" date="2023-07" db="EMBL/GenBank/DDBJ databases">
        <title>Novel Mycoplasma species identified in domestic and wild animals.</title>
        <authorList>
            <person name="Volokhov D.V."/>
            <person name="Furtak V.A."/>
            <person name="Zagorodnyaya T.A."/>
        </authorList>
    </citation>
    <scope>NUCLEOTIDE SEQUENCE [LARGE SCALE GENOMIC DNA]</scope>
    <source>
        <strain evidence="10">92-19</strain>
    </source>
</reference>
<dbReference type="EMBL" id="JAOEGN010000014">
    <property type="protein sequence ID" value="MCU0105432.1"/>
    <property type="molecule type" value="Genomic_DNA"/>
</dbReference>
<feature type="domain" description="Condensation" evidence="7">
    <location>
        <begin position="200"/>
        <end position="362"/>
    </location>
</feature>
<feature type="domain" description="Carrier" evidence="6">
    <location>
        <begin position="834"/>
        <end position="891"/>
    </location>
</feature>
<dbReference type="InterPro" id="IPR036291">
    <property type="entry name" value="NAD(P)-bd_dom_sf"/>
</dbReference>
<evidence type="ECO:0000256" key="3">
    <source>
        <dbReference type="ARBA" id="ARBA00022553"/>
    </source>
</evidence>
<dbReference type="PANTHER" id="PTHR45398:SF1">
    <property type="entry name" value="ENZYME, PUTATIVE (JCVI)-RELATED"/>
    <property type="match status" value="1"/>
</dbReference>
<name>A0ABT2PWY4_9MOLU</name>
<dbReference type="Gene3D" id="3.40.50.720">
    <property type="entry name" value="NAD(P)-binding Rossmann-like Domain"/>
    <property type="match status" value="1"/>
</dbReference>
<dbReference type="InterPro" id="IPR006162">
    <property type="entry name" value="Ppantetheine_attach_site"/>
</dbReference>
<keyword evidence="3" id="KW-0597">Phosphoprotein</keyword>
<dbReference type="SUPFAM" id="SSF52777">
    <property type="entry name" value="CoA-dependent acyltransferases"/>
    <property type="match status" value="2"/>
</dbReference>
<organism evidence="9 10">
    <name type="scientific">Paracholeplasma vituli</name>
    <dbReference type="NCBI Taxonomy" id="69473"/>
    <lineage>
        <taxon>Bacteria</taxon>
        <taxon>Bacillati</taxon>
        <taxon>Mycoplasmatota</taxon>
        <taxon>Mollicutes</taxon>
        <taxon>Acholeplasmatales</taxon>
        <taxon>Acholeplasmataceae</taxon>
        <taxon>Paracholeplasma</taxon>
    </lineage>
</organism>
<dbReference type="PROSITE" id="PS00012">
    <property type="entry name" value="PHOSPHOPANTETHEINE"/>
    <property type="match status" value="1"/>
</dbReference>
<evidence type="ECO:0000313" key="9">
    <source>
        <dbReference type="EMBL" id="MCU0105432.1"/>
    </source>
</evidence>
<dbReference type="RefSeq" id="WP_262096743.1">
    <property type="nucleotide sequence ID" value="NZ_JAOEGN010000014.1"/>
</dbReference>
<gene>
    <name evidence="9" type="ORF">N7603_07155</name>
</gene>
<dbReference type="Pfam" id="PF00668">
    <property type="entry name" value="Condensation"/>
    <property type="match status" value="1"/>
</dbReference>
<dbReference type="Gene3D" id="1.10.1200.10">
    <property type="entry name" value="ACP-like"/>
    <property type="match status" value="1"/>
</dbReference>
<evidence type="ECO:0000256" key="4">
    <source>
        <dbReference type="ARBA" id="ARBA00022598"/>
    </source>
</evidence>
<feature type="domain" description="AMP-dependent synthetase/ligase" evidence="5">
    <location>
        <begin position="486"/>
        <end position="694"/>
    </location>
</feature>
<dbReference type="InterPro" id="IPR001242">
    <property type="entry name" value="Condensation_dom"/>
</dbReference>
<comment type="cofactor">
    <cofactor evidence="1">
        <name>pantetheine 4'-phosphate</name>
        <dbReference type="ChEBI" id="CHEBI:47942"/>
    </cofactor>
</comment>
<dbReference type="Pfam" id="PF00550">
    <property type="entry name" value="PP-binding"/>
    <property type="match status" value="1"/>
</dbReference>
<dbReference type="SUPFAM" id="SSF51735">
    <property type="entry name" value="NAD(P)-binding Rossmann-fold domains"/>
    <property type="match status" value="1"/>
</dbReference>
<comment type="caution">
    <text evidence="9">The sequence shown here is derived from an EMBL/GenBank/DDBJ whole genome shotgun (WGS) entry which is preliminary data.</text>
</comment>
<dbReference type="InterPro" id="IPR000873">
    <property type="entry name" value="AMP-dep_synth/lig_dom"/>
</dbReference>
<sequence>MKTLSHLQLSVYYASIQNKNYPTQIGCVLDLSTVAYDELKLTNYLQTIIDLNQGLYVENNVPYFKISNQSLKISKVSYEEKEAFLETPFVLDGGLLYRVGYDNRNHKLIFVCHHILLDGVSIQYLMRQIYQLLQGQAVDFFKTKSIENSYDESNLNWFIESIKNNEPTFIKPFLPKGELYKAKRISVLIPFKTKRPLTLLIEAAIALYIGYLNSKETVRYGVVFSQRTSSTKTALGMFSQAYPIQINITGNRTIESLLSSIESSHLSVLRRRFIPFEPLLNASKKAHHTTSLFDVTIINQSLNVDENTPIEPLFYPVIDQSLVINISNQKEPILYIDYAVNAYDDHQIGSFIHQFMKHIQALDVADTIDDLSLSPNSPNKEDDKPSPNLLDIYYANLEPHLNDIAIQDQFAYTYQQLESESNQLSHYLYNVDVPLIILEGDKSYNAILGMLSAIKASKPFVFRTSETAIYLDEPLDLDTKHWMNYPTTKLDIDENEILAYYFTSGTTERKQIALKNSGLAHHLTYAPYIQTAHDLSAIPLISKLHFDMSLEEIWVALKHKLKLVILNDETFMDPKQRRRVLENHPIDGLTTTPSILNILCNQNQNIFERLKWVVSGGSSLTQGLLTNLLRYPKMKIYNSYGPTETTIAVTSTQIKTPNDIPIGTPHPGIQIKIMNTKPLPYGEIGQIYVSGKILSPSVPTIAIDGVPYYETGDYGYQREDQMVYYVGRKDRQIKRNDHRIDLNYIDTILRNHTSILGAHSESKENQIVTTYQTINTIEKDELWAYIYKHLPKSHYPNQLIYTNLMTPEGKIQKAFVSTRTIFKPKKTIEKLFDQMLRQLLNIDKIYLDNTWMDLGGDSLLAVQTLAILDQYQIYIDVDTLLNGTVEAMIQTLKKATTDYSIVRLLSEVEPIRNPKRVCLYGGNGFLGIHLLETLLNEPQIEIICPLRVSLATLKEDYFYYTETMLDESHVKVIPFETSIEEEPIDLILNAAGNTLYNSSNTDYESINIEFVRQLSKFSIVNRVPLIHISTTGIGLYDFTFKETTRKLRHRFLNPYLESKVKAEAELLSESSSWIRIVRVGNLTPSLKRFKQELRKKNAFIHSLGKIEPDFSLSMGFDITPVDVASKAIWTSLKFNAQIVHIFNPQVYAIKKGSLIEVRTAYPIKCKQTQGLLNAKGFTYPILSHTYLSKLIELAKKNRGA</sequence>
<dbReference type="Pfam" id="PF00501">
    <property type="entry name" value="AMP-binding"/>
    <property type="match status" value="1"/>
</dbReference>